<comment type="caution">
    <text evidence="2">The sequence shown here is derived from an EMBL/GenBank/DDBJ whole genome shotgun (WGS) entry which is preliminary data.</text>
</comment>
<protein>
    <submittedName>
        <fullName evidence="2">Uncharacterized protein</fullName>
    </submittedName>
</protein>
<dbReference type="RefSeq" id="WP_118589252.1">
    <property type="nucleotide sequence ID" value="NZ_JACOOZ010000001.1"/>
</dbReference>
<organism evidence="2 3">
    <name type="scientific">Eubacterium segne</name>
    <dbReference type="NCBI Taxonomy" id="2763045"/>
    <lineage>
        <taxon>Bacteria</taxon>
        <taxon>Bacillati</taxon>
        <taxon>Bacillota</taxon>
        <taxon>Clostridia</taxon>
        <taxon>Eubacteriales</taxon>
        <taxon>Eubacteriaceae</taxon>
        <taxon>Eubacterium</taxon>
    </lineage>
</organism>
<feature type="transmembrane region" description="Helical" evidence="1">
    <location>
        <begin position="41"/>
        <end position="64"/>
    </location>
</feature>
<keyword evidence="1" id="KW-0812">Transmembrane</keyword>
<dbReference type="EMBL" id="JACOOZ010000001">
    <property type="protein sequence ID" value="MBC5666750.1"/>
    <property type="molecule type" value="Genomic_DNA"/>
</dbReference>
<dbReference type="Proteomes" id="UP000597877">
    <property type="component" value="Unassembled WGS sequence"/>
</dbReference>
<keyword evidence="3" id="KW-1185">Reference proteome</keyword>
<gene>
    <name evidence="2" type="ORF">H8S00_01900</name>
</gene>
<proteinExistence type="predicted"/>
<evidence type="ECO:0000313" key="3">
    <source>
        <dbReference type="Proteomes" id="UP000597877"/>
    </source>
</evidence>
<evidence type="ECO:0000313" key="2">
    <source>
        <dbReference type="EMBL" id="MBC5666750.1"/>
    </source>
</evidence>
<keyword evidence="1" id="KW-1133">Transmembrane helix</keyword>
<keyword evidence="1" id="KW-0472">Membrane</keyword>
<sequence>MIEIINKYGVYGKYIFLICMIICIIFFLKKKGIMSENKFKPLSTIMILGIILFVGVGITVITIATMKFME</sequence>
<evidence type="ECO:0000256" key="1">
    <source>
        <dbReference type="SAM" id="Phobius"/>
    </source>
</evidence>
<name>A0ABR7F1Z1_9FIRM</name>
<accession>A0ABR7F1Z1</accession>
<reference evidence="2 3" key="1">
    <citation type="submission" date="2020-08" db="EMBL/GenBank/DDBJ databases">
        <title>Genome public.</title>
        <authorList>
            <person name="Liu C."/>
            <person name="Sun Q."/>
        </authorList>
    </citation>
    <scope>NUCLEOTIDE SEQUENCE [LARGE SCALE GENOMIC DNA]</scope>
    <source>
        <strain evidence="2 3">BX4</strain>
    </source>
</reference>
<feature type="transmembrane region" description="Helical" evidence="1">
    <location>
        <begin position="12"/>
        <end position="29"/>
    </location>
</feature>